<accession>A0ACB7XY28</accession>
<proteinExistence type="predicted"/>
<organism evidence="1 2">
    <name type="scientific">Vaccinium darrowii</name>
    <dbReference type="NCBI Taxonomy" id="229202"/>
    <lineage>
        <taxon>Eukaryota</taxon>
        <taxon>Viridiplantae</taxon>
        <taxon>Streptophyta</taxon>
        <taxon>Embryophyta</taxon>
        <taxon>Tracheophyta</taxon>
        <taxon>Spermatophyta</taxon>
        <taxon>Magnoliopsida</taxon>
        <taxon>eudicotyledons</taxon>
        <taxon>Gunneridae</taxon>
        <taxon>Pentapetalae</taxon>
        <taxon>asterids</taxon>
        <taxon>Ericales</taxon>
        <taxon>Ericaceae</taxon>
        <taxon>Vaccinioideae</taxon>
        <taxon>Vaccinieae</taxon>
        <taxon>Vaccinium</taxon>
    </lineage>
</organism>
<protein>
    <submittedName>
        <fullName evidence="1">Uncharacterized protein</fullName>
    </submittedName>
</protein>
<dbReference type="EMBL" id="CM037155">
    <property type="protein sequence ID" value="KAH7846101.1"/>
    <property type="molecule type" value="Genomic_DNA"/>
</dbReference>
<dbReference type="Proteomes" id="UP000828048">
    <property type="component" value="Chromosome 5"/>
</dbReference>
<evidence type="ECO:0000313" key="1">
    <source>
        <dbReference type="EMBL" id="KAH7846101.1"/>
    </source>
</evidence>
<name>A0ACB7XY28_9ERIC</name>
<keyword evidence="2" id="KW-1185">Reference proteome</keyword>
<gene>
    <name evidence="1" type="ORF">Vadar_009946</name>
</gene>
<reference evidence="1 2" key="1">
    <citation type="journal article" date="2021" name="Hortic Res">
        <title>High-quality reference genome and annotation aids understanding of berry development for evergreen blueberry (Vaccinium darrowii).</title>
        <authorList>
            <person name="Yu J."/>
            <person name="Hulse-Kemp A.M."/>
            <person name="Babiker E."/>
            <person name="Staton M."/>
        </authorList>
    </citation>
    <scope>NUCLEOTIDE SEQUENCE [LARGE SCALE GENOMIC DNA]</scope>
    <source>
        <strain evidence="2">cv. NJ 8807/NJ 8810</strain>
        <tissue evidence="1">Young leaf</tissue>
    </source>
</reference>
<sequence>MLHAIKQLMVERTSTKQPSPMPPQEDITAREPLLSREALDAVPAQPPQVVPLKTTTSPAKASVITPFSAVAPPLFRSLCRLQIHITLETIHEEETAEEFIETSADSFSATFLSKNQSCFLEVPKPWSSSDNKSQCA</sequence>
<evidence type="ECO:0000313" key="2">
    <source>
        <dbReference type="Proteomes" id="UP000828048"/>
    </source>
</evidence>
<comment type="caution">
    <text evidence="1">The sequence shown here is derived from an EMBL/GenBank/DDBJ whole genome shotgun (WGS) entry which is preliminary data.</text>
</comment>